<evidence type="ECO:0000313" key="2">
    <source>
        <dbReference type="Proteomes" id="UP000004221"/>
    </source>
</evidence>
<dbReference type="AlphaFoldDB" id="I4EJ91"/>
<keyword evidence="2" id="KW-1185">Reference proteome</keyword>
<protein>
    <submittedName>
        <fullName evidence="1">Uncharacterized protein</fullName>
    </submittedName>
</protein>
<dbReference type="Proteomes" id="UP000004221">
    <property type="component" value="Unassembled WGS sequence"/>
</dbReference>
<proteinExistence type="predicted"/>
<sequence length="87" mass="9552">MDAQVNWQDRVKAGMTVNGAEGLAVAHVIRPGPIDFLVESPSPEAHSLYIPFTAIQRITDGEITLAVPSDQLYRQGWFEVEEPGVFA</sequence>
<organism evidence="1 2">
    <name type="scientific">Nitrolancea hollandica Lb</name>
    <dbReference type="NCBI Taxonomy" id="1129897"/>
    <lineage>
        <taxon>Bacteria</taxon>
        <taxon>Pseudomonadati</taxon>
        <taxon>Thermomicrobiota</taxon>
        <taxon>Thermomicrobia</taxon>
        <taxon>Sphaerobacterales</taxon>
        <taxon>Sphaerobacterineae</taxon>
        <taxon>Sphaerobacteraceae</taxon>
        <taxon>Nitrolancea</taxon>
    </lineage>
</organism>
<reference evidence="1 2" key="1">
    <citation type="journal article" date="2012" name="ISME J.">
        <title>Nitrification expanded: discovery, physiology and genomics of a nitrite-oxidizing bacterium from the phylum Chloroflexi.</title>
        <authorList>
            <person name="Sorokin D.Y."/>
            <person name="Lucker S."/>
            <person name="Vejmelkova D."/>
            <person name="Kostrikina N.A."/>
            <person name="Kleerebezem R."/>
            <person name="Rijpstra W.I."/>
            <person name="Damste J.S."/>
            <person name="Le Paslier D."/>
            <person name="Muyzer G."/>
            <person name="Wagner M."/>
            <person name="van Loosdrecht M.C."/>
            <person name="Daims H."/>
        </authorList>
    </citation>
    <scope>NUCLEOTIDE SEQUENCE [LARGE SCALE GENOMIC DNA]</scope>
    <source>
        <strain evidence="2">none</strain>
    </source>
</reference>
<comment type="caution">
    <text evidence="1">The sequence shown here is derived from an EMBL/GenBank/DDBJ whole genome shotgun (WGS) entry which is preliminary data.</text>
</comment>
<name>I4EJ91_9BACT</name>
<accession>I4EJ91</accession>
<gene>
    <name evidence="1" type="ORF">NITHO_3880009</name>
</gene>
<evidence type="ECO:0000313" key="1">
    <source>
        <dbReference type="EMBL" id="CCF84753.1"/>
    </source>
</evidence>
<dbReference type="EMBL" id="CAGS01000321">
    <property type="protein sequence ID" value="CCF84753.1"/>
    <property type="molecule type" value="Genomic_DNA"/>
</dbReference>